<accession>A0A6A4ICY0</accession>
<dbReference type="InterPro" id="IPR029006">
    <property type="entry name" value="ADF-H/Gelsolin-like_dom_sf"/>
</dbReference>
<dbReference type="InterPro" id="IPR036180">
    <property type="entry name" value="Gelsolin-like_dom_sf"/>
</dbReference>
<dbReference type="AlphaFoldDB" id="A0A6A4ICY0"/>
<protein>
    <recommendedName>
        <fullName evidence="4">Gelsolin-like domain-containing protein</fullName>
    </recommendedName>
</protein>
<proteinExistence type="predicted"/>
<gene>
    <name evidence="2" type="ORF">BT96DRAFT_1013773</name>
</gene>
<evidence type="ECO:0000313" key="3">
    <source>
        <dbReference type="Proteomes" id="UP000799118"/>
    </source>
</evidence>
<reference evidence="2" key="1">
    <citation type="journal article" date="2019" name="Environ. Microbiol.">
        <title>Fungal ecological strategies reflected in gene transcription - a case study of two litter decomposers.</title>
        <authorList>
            <person name="Barbi F."/>
            <person name="Kohler A."/>
            <person name="Barry K."/>
            <person name="Baskaran P."/>
            <person name="Daum C."/>
            <person name="Fauchery L."/>
            <person name="Ihrmark K."/>
            <person name="Kuo A."/>
            <person name="LaButti K."/>
            <person name="Lipzen A."/>
            <person name="Morin E."/>
            <person name="Grigoriev I.V."/>
            <person name="Henrissat B."/>
            <person name="Lindahl B."/>
            <person name="Martin F."/>
        </authorList>
    </citation>
    <scope>NUCLEOTIDE SEQUENCE</scope>
    <source>
        <strain evidence="2">JB14</strain>
    </source>
</reference>
<organism evidence="2 3">
    <name type="scientific">Gymnopus androsaceus JB14</name>
    <dbReference type="NCBI Taxonomy" id="1447944"/>
    <lineage>
        <taxon>Eukaryota</taxon>
        <taxon>Fungi</taxon>
        <taxon>Dikarya</taxon>
        <taxon>Basidiomycota</taxon>
        <taxon>Agaricomycotina</taxon>
        <taxon>Agaricomycetes</taxon>
        <taxon>Agaricomycetidae</taxon>
        <taxon>Agaricales</taxon>
        <taxon>Marasmiineae</taxon>
        <taxon>Omphalotaceae</taxon>
        <taxon>Gymnopus</taxon>
    </lineage>
</organism>
<dbReference type="Gene3D" id="3.40.20.10">
    <property type="entry name" value="Severin"/>
    <property type="match status" value="1"/>
</dbReference>
<feature type="region of interest" description="Disordered" evidence="1">
    <location>
        <begin position="1"/>
        <end position="21"/>
    </location>
</feature>
<keyword evidence="3" id="KW-1185">Reference proteome</keyword>
<sequence length="147" mass="16388">MVNLRLHPPPPASGSGVHKLPKQRLPPIMRLTHEWMEARGMYLIDNGESTILWIGSEVEEGLVREVFGSGEELMGLDPGMPTLPLLSSSLKSISHSLHLILHTQSLLRGGRKSRFFIARQNLDAAELEFSDMLVEDENCGNCWVFGL</sequence>
<name>A0A6A4ICY0_9AGAR</name>
<evidence type="ECO:0000256" key="1">
    <source>
        <dbReference type="SAM" id="MobiDB-lite"/>
    </source>
</evidence>
<evidence type="ECO:0000313" key="2">
    <source>
        <dbReference type="EMBL" id="KAE9407860.1"/>
    </source>
</evidence>
<dbReference type="Proteomes" id="UP000799118">
    <property type="component" value="Unassembled WGS sequence"/>
</dbReference>
<dbReference type="EMBL" id="ML769393">
    <property type="protein sequence ID" value="KAE9407860.1"/>
    <property type="molecule type" value="Genomic_DNA"/>
</dbReference>
<evidence type="ECO:0008006" key="4">
    <source>
        <dbReference type="Google" id="ProtNLM"/>
    </source>
</evidence>
<dbReference type="SUPFAM" id="SSF82754">
    <property type="entry name" value="C-terminal, gelsolin-like domain of Sec23/24"/>
    <property type="match status" value="1"/>
</dbReference>
<dbReference type="OrthoDB" id="49016at2759"/>